<evidence type="ECO:0000313" key="1">
    <source>
        <dbReference type="EMBL" id="NIA54496.1"/>
    </source>
</evidence>
<dbReference type="EMBL" id="JAAQOM010000007">
    <property type="protein sequence ID" value="NIA54496.1"/>
    <property type="molecule type" value="Genomic_DNA"/>
</dbReference>
<name>A0ABX0PB96_9BURK</name>
<reference evidence="1 2" key="1">
    <citation type="submission" date="2020-03" db="EMBL/GenBank/DDBJ databases">
        <title>Genome sequence of strain Massilia sp. TW-1.</title>
        <authorList>
            <person name="Chaudhary D.K."/>
        </authorList>
    </citation>
    <scope>NUCLEOTIDE SEQUENCE [LARGE SCALE GENOMIC DNA]</scope>
    <source>
        <strain evidence="1 2">TW-1</strain>
    </source>
</reference>
<accession>A0ABX0PB96</accession>
<organism evidence="1 2">
    <name type="scientific">Telluria antibiotica</name>
    <dbReference type="NCBI Taxonomy" id="2717319"/>
    <lineage>
        <taxon>Bacteria</taxon>
        <taxon>Pseudomonadati</taxon>
        <taxon>Pseudomonadota</taxon>
        <taxon>Betaproteobacteria</taxon>
        <taxon>Burkholderiales</taxon>
        <taxon>Oxalobacteraceae</taxon>
        <taxon>Telluria group</taxon>
        <taxon>Telluria</taxon>
    </lineage>
</organism>
<sequence length="271" mass="30359">MLALACAAAHAQDMRLTTEIPACRMPASPVLPAKYRQLARKWKDFAWLRQVTRNDESAGGNGWERIDGSSIHSWFAFARIDMNNDGWCDWYINASAPMSTGGDDDTINTLYLGKSSGWSRIGATLPDNKPDELGFGNADDEQERYLFGEEPAVIHDAASATNYIVTALYSRHVRRYEYPGYRILAWDTGKNTLRPLDKWAPGSKAAAVYAFFKAHGAYVPSATTTQPQDRIAHFDPEVESYELDMACDRDKSAEEKATVSPHLLARCKRQR</sequence>
<proteinExistence type="predicted"/>
<dbReference type="Proteomes" id="UP000716322">
    <property type="component" value="Unassembled WGS sequence"/>
</dbReference>
<comment type="caution">
    <text evidence="1">The sequence shown here is derived from an EMBL/GenBank/DDBJ whole genome shotgun (WGS) entry which is preliminary data.</text>
</comment>
<dbReference type="RefSeq" id="WP_166859457.1">
    <property type="nucleotide sequence ID" value="NZ_JAAQOM010000007.1"/>
</dbReference>
<evidence type="ECO:0000313" key="2">
    <source>
        <dbReference type="Proteomes" id="UP000716322"/>
    </source>
</evidence>
<keyword evidence="2" id="KW-1185">Reference proteome</keyword>
<gene>
    <name evidence="1" type="ORF">HAV22_12710</name>
</gene>
<protein>
    <submittedName>
        <fullName evidence="1">Uncharacterized protein</fullName>
    </submittedName>
</protein>